<dbReference type="HAMAP" id="MF_01080">
    <property type="entry name" value="TruB_bact"/>
    <property type="match status" value="1"/>
</dbReference>
<feature type="domain" description="tRNA pseudouridine synthase II TruB subfamily 2 C-terminal" evidence="8">
    <location>
        <begin position="261"/>
        <end position="316"/>
    </location>
</feature>
<evidence type="ECO:0000259" key="9">
    <source>
        <dbReference type="Pfam" id="PF16198"/>
    </source>
</evidence>
<feature type="active site" description="Nucleophile" evidence="5">
    <location>
        <position position="54"/>
    </location>
</feature>
<organism evidence="10 11">
    <name type="scientific">Streptomyces chengmaiensis</name>
    <dbReference type="NCBI Taxonomy" id="3040919"/>
    <lineage>
        <taxon>Bacteria</taxon>
        <taxon>Bacillati</taxon>
        <taxon>Actinomycetota</taxon>
        <taxon>Actinomycetes</taxon>
        <taxon>Kitasatosporales</taxon>
        <taxon>Streptomycetaceae</taxon>
        <taxon>Streptomyces</taxon>
    </lineage>
</organism>
<keyword evidence="3 5" id="KW-0819">tRNA processing</keyword>
<evidence type="ECO:0000259" key="8">
    <source>
        <dbReference type="Pfam" id="PF09142"/>
    </source>
</evidence>
<dbReference type="GO" id="GO:0160148">
    <property type="term" value="F:tRNA pseudouridine(55) synthase activity"/>
    <property type="evidence" value="ECO:0007669"/>
    <property type="project" value="UniProtKB-EC"/>
</dbReference>
<evidence type="ECO:0000256" key="5">
    <source>
        <dbReference type="HAMAP-Rule" id="MF_01080"/>
    </source>
</evidence>
<dbReference type="InterPro" id="IPR015225">
    <property type="entry name" value="tRNA_psdUridine_synth_fam2_C"/>
</dbReference>
<dbReference type="Pfam" id="PF16198">
    <property type="entry name" value="TruB_C_2"/>
    <property type="match status" value="1"/>
</dbReference>
<dbReference type="NCBIfam" id="TIGR00431">
    <property type="entry name" value="TruB"/>
    <property type="match status" value="1"/>
</dbReference>
<dbReference type="Pfam" id="PF01509">
    <property type="entry name" value="TruB_N"/>
    <property type="match status" value="1"/>
</dbReference>
<dbReference type="InterPro" id="IPR015947">
    <property type="entry name" value="PUA-like_sf"/>
</dbReference>
<gene>
    <name evidence="5 10" type="primary">truB</name>
    <name evidence="10" type="ORF">QCN29_31015</name>
</gene>
<feature type="region of interest" description="Disordered" evidence="6">
    <location>
        <begin position="1"/>
        <end position="20"/>
    </location>
</feature>
<dbReference type="RefSeq" id="WP_279932355.1">
    <property type="nucleotide sequence ID" value="NZ_JARWBG010000057.1"/>
</dbReference>
<evidence type="ECO:0000256" key="4">
    <source>
        <dbReference type="ARBA" id="ARBA00023235"/>
    </source>
</evidence>
<evidence type="ECO:0000256" key="3">
    <source>
        <dbReference type="ARBA" id="ARBA00022694"/>
    </source>
</evidence>
<dbReference type="SUPFAM" id="SSF88697">
    <property type="entry name" value="PUA domain-like"/>
    <property type="match status" value="1"/>
</dbReference>
<sequence length="317" mass="33517">MTQHSKTPPADGRRGPQDGLVIVDKPTGFTSHDVVAKMRGIARTRRVGHAGTLDPMATGVLVLGVERATKLLGHLALTEKEYLGTIRLGQNTVTDDAEGEITTCADASGITREAIDAAVAKLTGDIMQVPSKVSAIKIDGKRSYARVRGGEDFDIPARPVTVSSFRVYDVREAVASGSPRAEDAGGGTPVVDLVVSVVCSSGTYIRALARDLGADLGVGGHLTALRRTRVGPYGLDAAKTLDQLQQELTVMPIAEAADRAFPRWNVSEKHARLLLNGVRIDMPPQPSSPVAAFAPDGRFLALVEEHKGKAKSLAVFG</sequence>
<comment type="caution">
    <text evidence="10">The sequence shown here is derived from an EMBL/GenBank/DDBJ whole genome shotgun (WGS) entry which is preliminary data.</text>
</comment>
<protein>
    <recommendedName>
        <fullName evidence="5">tRNA pseudouridine synthase B</fullName>
        <ecNumber evidence="5">5.4.99.25</ecNumber>
    </recommendedName>
    <alternativeName>
        <fullName evidence="5">tRNA pseudouridine(55) synthase</fullName>
        <shortName evidence="5">Psi55 synthase</shortName>
    </alternativeName>
    <alternativeName>
        <fullName evidence="5">tRNA pseudouridylate synthase</fullName>
    </alternativeName>
    <alternativeName>
        <fullName evidence="5">tRNA-uridine isomerase</fullName>
    </alternativeName>
</protein>
<evidence type="ECO:0000256" key="2">
    <source>
        <dbReference type="ARBA" id="ARBA00005642"/>
    </source>
</evidence>
<feature type="domain" description="Pseudouridine synthase II N-terminal" evidence="7">
    <location>
        <begin position="40"/>
        <end position="205"/>
    </location>
</feature>
<dbReference type="PANTHER" id="PTHR13767:SF2">
    <property type="entry name" value="PSEUDOURIDYLATE SYNTHASE TRUB1"/>
    <property type="match status" value="1"/>
</dbReference>
<keyword evidence="4 5" id="KW-0413">Isomerase</keyword>
<evidence type="ECO:0000256" key="1">
    <source>
        <dbReference type="ARBA" id="ARBA00000385"/>
    </source>
</evidence>
<dbReference type="Gene3D" id="3.30.2350.10">
    <property type="entry name" value="Pseudouridine synthase"/>
    <property type="match status" value="1"/>
</dbReference>
<dbReference type="InterPro" id="IPR002501">
    <property type="entry name" value="PsdUridine_synth_N"/>
</dbReference>
<accession>A0ABT6HYL7</accession>
<evidence type="ECO:0000256" key="6">
    <source>
        <dbReference type="SAM" id="MobiDB-lite"/>
    </source>
</evidence>
<dbReference type="Gene3D" id="2.30.130.10">
    <property type="entry name" value="PUA domain"/>
    <property type="match status" value="1"/>
</dbReference>
<evidence type="ECO:0000313" key="10">
    <source>
        <dbReference type="EMBL" id="MDH2393129.1"/>
    </source>
</evidence>
<dbReference type="EMBL" id="JARWBG010000057">
    <property type="protein sequence ID" value="MDH2393129.1"/>
    <property type="molecule type" value="Genomic_DNA"/>
</dbReference>
<dbReference type="InterPro" id="IPR032819">
    <property type="entry name" value="TruB_C"/>
</dbReference>
<proteinExistence type="inferred from homology"/>
<evidence type="ECO:0000259" key="7">
    <source>
        <dbReference type="Pfam" id="PF01509"/>
    </source>
</evidence>
<keyword evidence="11" id="KW-1185">Reference proteome</keyword>
<name>A0ABT6HYL7_9ACTN</name>
<comment type="similarity">
    <text evidence="2 5">Belongs to the pseudouridine synthase TruB family. Type 1 subfamily.</text>
</comment>
<feature type="domain" description="tRNA pseudouridylate synthase B C-terminal" evidence="9">
    <location>
        <begin position="206"/>
        <end position="248"/>
    </location>
</feature>
<dbReference type="InterPro" id="IPR036974">
    <property type="entry name" value="PUA_sf"/>
</dbReference>
<dbReference type="EC" id="5.4.99.25" evidence="5"/>
<dbReference type="Proteomes" id="UP001223144">
    <property type="component" value="Unassembled WGS sequence"/>
</dbReference>
<dbReference type="CDD" id="cd02573">
    <property type="entry name" value="PseudoU_synth_EcTruB"/>
    <property type="match status" value="1"/>
</dbReference>
<dbReference type="SUPFAM" id="SSF55120">
    <property type="entry name" value="Pseudouridine synthase"/>
    <property type="match status" value="1"/>
</dbReference>
<dbReference type="PANTHER" id="PTHR13767">
    <property type="entry name" value="TRNA-PSEUDOURIDINE SYNTHASE"/>
    <property type="match status" value="1"/>
</dbReference>
<dbReference type="InterPro" id="IPR014780">
    <property type="entry name" value="tRNA_psdUridine_synth_TruB"/>
</dbReference>
<comment type="function">
    <text evidence="5">Responsible for synthesis of pseudouridine from uracil-55 in the psi GC loop of transfer RNAs.</text>
</comment>
<dbReference type="Pfam" id="PF09142">
    <property type="entry name" value="TruB_C"/>
    <property type="match status" value="1"/>
</dbReference>
<comment type="catalytic activity">
    <reaction evidence="1 5">
        <text>uridine(55) in tRNA = pseudouridine(55) in tRNA</text>
        <dbReference type="Rhea" id="RHEA:42532"/>
        <dbReference type="Rhea" id="RHEA-COMP:10101"/>
        <dbReference type="Rhea" id="RHEA-COMP:10102"/>
        <dbReference type="ChEBI" id="CHEBI:65314"/>
        <dbReference type="ChEBI" id="CHEBI:65315"/>
        <dbReference type="EC" id="5.4.99.25"/>
    </reaction>
</comment>
<evidence type="ECO:0000313" key="11">
    <source>
        <dbReference type="Proteomes" id="UP001223144"/>
    </source>
</evidence>
<reference evidence="10 11" key="1">
    <citation type="submission" date="2023-04" db="EMBL/GenBank/DDBJ databases">
        <title>Streptomyces chengmaiensis sp. nov. isolated from the stem of mangrove plant in Hainan.</title>
        <authorList>
            <person name="Huang X."/>
            <person name="Zhou S."/>
            <person name="Chu X."/>
            <person name="Xie Y."/>
            <person name="Lin Y."/>
        </authorList>
    </citation>
    <scope>NUCLEOTIDE SEQUENCE [LARGE SCALE GENOMIC DNA]</scope>
    <source>
        <strain evidence="10 11">HNM0663</strain>
    </source>
</reference>
<dbReference type="InterPro" id="IPR020103">
    <property type="entry name" value="PsdUridine_synth_cat_dom_sf"/>
</dbReference>